<dbReference type="SMART" id="SM00530">
    <property type="entry name" value="HTH_XRE"/>
    <property type="match status" value="1"/>
</dbReference>
<dbReference type="InterPro" id="IPR043917">
    <property type="entry name" value="DUF5753"/>
</dbReference>
<sequence>MVGAVREGVKSDIGSTLRELRQASGKEAKVVARSAAMSQSKLSRIETGKLAPTALDVDRILTALGVSAEIRAKLTDLARREATEATAWRLYRRSGLHHHQDAIRSMEHDTRLQRVFQISCVPGLCQTPEYIRGLLRQRELTEEAISRMVSARARRQEVLYDTEKSFRYLITESVLRWRLLPPLAMAVQLDRLITLSRLPNVRVGILPLAADMTEAPTSSFVVYDSRMVIVEIPHAEITTSEPRDVELYLEKFQRFEELAVSGSAMRELAADIRDSFLRGRENS</sequence>
<proteinExistence type="predicted"/>
<name>A0A2V4NNR5_9ACTN</name>
<dbReference type="AlphaFoldDB" id="A0A2V4NNR5"/>
<accession>A0A2V4NNR5</accession>
<dbReference type="Gene3D" id="1.10.260.40">
    <property type="entry name" value="lambda repressor-like DNA-binding domains"/>
    <property type="match status" value="1"/>
</dbReference>
<dbReference type="GO" id="GO:0003677">
    <property type="term" value="F:DNA binding"/>
    <property type="evidence" value="ECO:0007669"/>
    <property type="project" value="InterPro"/>
</dbReference>
<feature type="domain" description="HTH cro/C1-type" evidence="1">
    <location>
        <begin position="17"/>
        <end position="71"/>
    </location>
</feature>
<dbReference type="OrthoDB" id="4966777at2"/>
<dbReference type="Pfam" id="PF19054">
    <property type="entry name" value="DUF5753"/>
    <property type="match status" value="1"/>
</dbReference>
<gene>
    <name evidence="2" type="ORF">C7C46_18380</name>
</gene>
<evidence type="ECO:0000313" key="2">
    <source>
        <dbReference type="EMBL" id="PYC77601.1"/>
    </source>
</evidence>
<dbReference type="Pfam" id="PF13560">
    <property type="entry name" value="HTH_31"/>
    <property type="match status" value="1"/>
</dbReference>
<keyword evidence="3" id="KW-1185">Reference proteome</keyword>
<dbReference type="SUPFAM" id="SSF47413">
    <property type="entry name" value="lambda repressor-like DNA-binding domains"/>
    <property type="match status" value="1"/>
</dbReference>
<protein>
    <submittedName>
        <fullName evidence="2">Transcriptional regulator</fullName>
    </submittedName>
</protein>
<evidence type="ECO:0000313" key="3">
    <source>
        <dbReference type="Proteomes" id="UP000248039"/>
    </source>
</evidence>
<dbReference type="InterPro" id="IPR010982">
    <property type="entry name" value="Lambda_DNA-bd_dom_sf"/>
</dbReference>
<dbReference type="PROSITE" id="PS50943">
    <property type="entry name" value="HTH_CROC1"/>
    <property type="match status" value="1"/>
</dbReference>
<dbReference type="Proteomes" id="UP000248039">
    <property type="component" value="Unassembled WGS sequence"/>
</dbReference>
<organism evidence="2 3">
    <name type="scientific">Streptomyces tateyamensis</name>
    <dbReference type="NCBI Taxonomy" id="565073"/>
    <lineage>
        <taxon>Bacteria</taxon>
        <taxon>Bacillati</taxon>
        <taxon>Actinomycetota</taxon>
        <taxon>Actinomycetes</taxon>
        <taxon>Kitasatosporales</taxon>
        <taxon>Streptomycetaceae</taxon>
        <taxon>Streptomyces</taxon>
    </lineage>
</organism>
<comment type="caution">
    <text evidence="2">The sequence shown here is derived from an EMBL/GenBank/DDBJ whole genome shotgun (WGS) entry which is preliminary data.</text>
</comment>
<evidence type="ECO:0000259" key="1">
    <source>
        <dbReference type="PROSITE" id="PS50943"/>
    </source>
</evidence>
<reference evidence="2 3" key="1">
    <citation type="submission" date="2018-03" db="EMBL/GenBank/DDBJ databases">
        <title>Bioinformatic expansion and discovery of thiopeptide antibiotics.</title>
        <authorList>
            <person name="Schwalen C.J."/>
            <person name="Hudson G.A."/>
            <person name="Mitchell D.A."/>
        </authorList>
    </citation>
    <scope>NUCLEOTIDE SEQUENCE [LARGE SCALE GENOMIC DNA]</scope>
    <source>
        <strain evidence="2 3">ATCC 21389</strain>
    </source>
</reference>
<dbReference type="InterPro" id="IPR001387">
    <property type="entry name" value="Cro/C1-type_HTH"/>
</dbReference>
<dbReference type="EMBL" id="PYBW01000058">
    <property type="protein sequence ID" value="PYC77601.1"/>
    <property type="molecule type" value="Genomic_DNA"/>
</dbReference>
<dbReference type="CDD" id="cd00093">
    <property type="entry name" value="HTH_XRE"/>
    <property type="match status" value="1"/>
</dbReference>